<organism evidence="7 8">
    <name type="scientific">Lupinus luteus</name>
    <name type="common">European yellow lupine</name>
    <dbReference type="NCBI Taxonomy" id="3873"/>
    <lineage>
        <taxon>Eukaryota</taxon>
        <taxon>Viridiplantae</taxon>
        <taxon>Streptophyta</taxon>
        <taxon>Embryophyta</taxon>
        <taxon>Tracheophyta</taxon>
        <taxon>Spermatophyta</taxon>
        <taxon>Magnoliopsida</taxon>
        <taxon>eudicotyledons</taxon>
        <taxon>Gunneridae</taxon>
        <taxon>Pentapetalae</taxon>
        <taxon>rosids</taxon>
        <taxon>fabids</taxon>
        <taxon>Fabales</taxon>
        <taxon>Fabaceae</taxon>
        <taxon>Papilionoideae</taxon>
        <taxon>50 kb inversion clade</taxon>
        <taxon>genistoids sensu lato</taxon>
        <taxon>core genistoids</taxon>
        <taxon>Genisteae</taxon>
        <taxon>Lupinus</taxon>
    </lineage>
</organism>
<evidence type="ECO:0000256" key="1">
    <source>
        <dbReference type="ARBA" id="ARBA00006529"/>
    </source>
</evidence>
<reference evidence="7 8" key="1">
    <citation type="submission" date="2024-03" db="EMBL/GenBank/DDBJ databases">
        <authorList>
            <person name="Martinez-Hernandez J."/>
        </authorList>
    </citation>
    <scope>NUCLEOTIDE SEQUENCE [LARGE SCALE GENOMIC DNA]</scope>
</reference>
<name>A0AAV1W6C4_LUPLU</name>
<protein>
    <recommendedName>
        <fullName evidence="6">Protein kinase domain-containing protein</fullName>
    </recommendedName>
</protein>
<dbReference type="GO" id="GO:0004709">
    <property type="term" value="F:MAP kinase kinase kinase activity"/>
    <property type="evidence" value="ECO:0007669"/>
    <property type="project" value="TreeGrafter"/>
</dbReference>
<evidence type="ECO:0000259" key="6">
    <source>
        <dbReference type="PROSITE" id="PS50011"/>
    </source>
</evidence>
<dbReference type="InterPro" id="IPR050538">
    <property type="entry name" value="MAP_kinase_kinase_kinase"/>
</dbReference>
<keyword evidence="4" id="KW-0418">Kinase</keyword>
<feature type="domain" description="Protein kinase" evidence="6">
    <location>
        <begin position="1"/>
        <end position="82"/>
    </location>
</feature>
<sequence length="82" mass="9451">MYSNPVDDKLYIYLEYVFGGSMYKLLQEYGEFSEPVIRNYTQQILSGLAYLHAPQGLFGNLGRLEFGFCDGLCHVEVLEMRV</sequence>
<dbReference type="InterPro" id="IPR011009">
    <property type="entry name" value="Kinase-like_dom_sf"/>
</dbReference>
<evidence type="ECO:0000313" key="8">
    <source>
        <dbReference type="Proteomes" id="UP001497480"/>
    </source>
</evidence>
<dbReference type="Pfam" id="PF00069">
    <property type="entry name" value="Pkinase"/>
    <property type="match status" value="1"/>
</dbReference>
<keyword evidence="3" id="KW-0547">Nucleotide-binding</keyword>
<dbReference type="GO" id="GO:0005737">
    <property type="term" value="C:cytoplasm"/>
    <property type="evidence" value="ECO:0007669"/>
    <property type="project" value="TreeGrafter"/>
</dbReference>
<evidence type="ECO:0000256" key="2">
    <source>
        <dbReference type="ARBA" id="ARBA00022679"/>
    </source>
</evidence>
<comment type="similarity">
    <text evidence="1">Belongs to the protein kinase superfamily. STE Ser/Thr protein kinase family. MAP kinase kinase kinase subfamily.</text>
</comment>
<dbReference type="SUPFAM" id="SSF56112">
    <property type="entry name" value="Protein kinase-like (PK-like)"/>
    <property type="match status" value="1"/>
</dbReference>
<dbReference type="InterPro" id="IPR000719">
    <property type="entry name" value="Prot_kinase_dom"/>
</dbReference>
<comment type="caution">
    <text evidence="7">The sequence shown here is derived from an EMBL/GenBank/DDBJ whole genome shotgun (WGS) entry which is preliminary data.</text>
</comment>
<evidence type="ECO:0000256" key="5">
    <source>
        <dbReference type="ARBA" id="ARBA00022840"/>
    </source>
</evidence>
<dbReference type="EMBL" id="CAXHTB010000004">
    <property type="protein sequence ID" value="CAL0304698.1"/>
    <property type="molecule type" value="Genomic_DNA"/>
</dbReference>
<accession>A0AAV1W6C4</accession>
<dbReference type="PANTHER" id="PTHR48016">
    <property type="entry name" value="MAP KINASE KINASE KINASE SSK2-RELATED-RELATED"/>
    <property type="match status" value="1"/>
</dbReference>
<keyword evidence="8" id="KW-1185">Reference proteome</keyword>
<evidence type="ECO:0000256" key="4">
    <source>
        <dbReference type="ARBA" id="ARBA00022777"/>
    </source>
</evidence>
<dbReference type="Proteomes" id="UP001497480">
    <property type="component" value="Unassembled WGS sequence"/>
</dbReference>
<dbReference type="PANTHER" id="PTHR48016:SF17">
    <property type="entry name" value="MITOGEN-ACTIVATED PROTEIN KINASE KINASE KINASE YODA"/>
    <property type="match status" value="1"/>
</dbReference>
<gene>
    <name evidence="7" type="ORF">LLUT_LOCUS5758</name>
</gene>
<proteinExistence type="inferred from homology"/>
<dbReference type="PROSITE" id="PS50011">
    <property type="entry name" value="PROTEIN_KINASE_DOM"/>
    <property type="match status" value="1"/>
</dbReference>
<dbReference type="GO" id="GO:0005524">
    <property type="term" value="F:ATP binding"/>
    <property type="evidence" value="ECO:0007669"/>
    <property type="project" value="UniProtKB-KW"/>
</dbReference>
<keyword evidence="5" id="KW-0067">ATP-binding</keyword>
<keyword evidence="2" id="KW-0808">Transferase</keyword>
<evidence type="ECO:0000313" key="7">
    <source>
        <dbReference type="EMBL" id="CAL0304698.1"/>
    </source>
</evidence>
<evidence type="ECO:0000256" key="3">
    <source>
        <dbReference type="ARBA" id="ARBA00022741"/>
    </source>
</evidence>
<dbReference type="Gene3D" id="1.10.510.10">
    <property type="entry name" value="Transferase(Phosphotransferase) domain 1"/>
    <property type="match status" value="1"/>
</dbReference>
<dbReference type="AlphaFoldDB" id="A0AAV1W6C4"/>